<dbReference type="RefSeq" id="WP_157424782.1">
    <property type="nucleotide sequence ID" value="NZ_BAAANI010000007.1"/>
</dbReference>
<keyword evidence="3" id="KW-1185">Reference proteome</keyword>
<sequence>MPSIDVIAGLAFIATFIAVSVATADTAGLEQRLRRRGSVAESAQAMRHAQDVMDFARGGYLGVVCTPSRRSLHLSGDLDADAVPSVAPSPAAEAVAAVPLRPAPSARHLAPRRRLVHRRLARGIRTLFGPTGPATSTRAPTVTAPAARRASATTRPPGDTR</sequence>
<evidence type="ECO:0008006" key="4">
    <source>
        <dbReference type="Google" id="ProtNLM"/>
    </source>
</evidence>
<proteinExistence type="predicted"/>
<evidence type="ECO:0000313" key="2">
    <source>
        <dbReference type="EMBL" id="MFB9642026.1"/>
    </source>
</evidence>
<reference evidence="2 3" key="1">
    <citation type="submission" date="2024-09" db="EMBL/GenBank/DDBJ databases">
        <authorList>
            <person name="Sun Q."/>
            <person name="Mori K."/>
        </authorList>
    </citation>
    <scope>NUCLEOTIDE SEQUENCE [LARGE SCALE GENOMIC DNA]</scope>
    <source>
        <strain evidence="2 3">JCM 14321</strain>
    </source>
</reference>
<comment type="caution">
    <text evidence="2">The sequence shown here is derived from an EMBL/GenBank/DDBJ whole genome shotgun (WGS) entry which is preliminary data.</text>
</comment>
<protein>
    <recommendedName>
        <fullName evidence="4">Histidine kinase</fullName>
    </recommendedName>
</protein>
<evidence type="ECO:0000256" key="1">
    <source>
        <dbReference type="SAM" id="MobiDB-lite"/>
    </source>
</evidence>
<evidence type="ECO:0000313" key="3">
    <source>
        <dbReference type="Proteomes" id="UP001589667"/>
    </source>
</evidence>
<feature type="region of interest" description="Disordered" evidence="1">
    <location>
        <begin position="126"/>
        <end position="161"/>
    </location>
</feature>
<dbReference type="EMBL" id="JBHMBL010000001">
    <property type="protein sequence ID" value="MFB9642026.1"/>
    <property type="molecule type" value="Genomic_DNA"/>
</dbReference>
<name>A0ABV5SNW0_9MICO</name>
<gene>
    <name evidence="2" type="ORF">ACFFQV_06945</name>
</gene>
<feature type="compositionally biased region" description="Low complexity" evidence="1">
    <location>
        <begin position="133"/>
        <end position="161"/>
    </location>
</feature>
<dbReference type="Proteomes" id="UP001589667">
    <property type="component" value="Unassembled WGS sequence"/>
</dbReference>
<organism evidence="2 3">
    <name type="scientific">Agromyces lapidis</name>
    <dbReference type="NCBI Taxonomy" id="279574"/>
    <lineage>
        <taxon>Bacteria</taxon>
        <taxon>Bacillati</taxon>
        <taxon>Actinomycetota</taxon>
        <taxon>Actinomycetes</taxon>
        <taxon>Micrococcales</taxon>
        <taxon>Microbacteriaceae</taxon>
        <taxon>Agromyces</taxon>
    </lineage>
</organism>
<accession>A0ABV5SNW0</accession>